<dbReference type="Gene3D" id="3.40.50.10140">
    <property type="entry name" value="Toll/interleukin-1 receptor homology (TIR) domain"/>
    <property type="match status" value="1"/>
</dbReference>
<evidence type="ECO:0000313" key="3">
    <source>
        <dbReference type="Proteomes" id="UP000199504"/>
    </source>
</evidence>
<dbReference type="Pfam" id="PF13676">
    <property type="entry name" value="TIR_2"/>
    <property type="match status" value="1"/>
</dbReference>
<feature type="domain" description="TIR" evidence="1">
    <location>
        <begin position="18"/>
        <end position="68"/>
    </location>
</feature>
<evidence type="ECO:0000313" key="2">
    <source>
        <dbReference type="EMBL" id="SCF38573.1"/>
    </source>
</evidence>
<evidence type="ECO:0000259" key="1">
    <source>
        <dbReference type="Pfam" id="PF13676"/>
    </source>
</evidence>
<organism evidence="2 3">
    <name type="scientific">Micromonospora mirobrigensis</name>
    <dbReference type="NCBI Taxonomy" id="262898"/>
    <lineage>
        <taxon>Bacteria</taxon>
        <taxon>Bacillati</taxon>
        <taxon>Actinomycetota</taxon>
        <taxon>Actinomycetes</taxon>
        <taxon>Micromonosporales</taxon>
        <taxon>Micromonosporaceae</taxon>
        <taxon>Micromonospora</taxon>
    </lineage>
</organism>
<reference evidence="3" key="1">
    <citation type="submission" date="2016-06" db="EMBL/GenBank/DDBJ databases">
        <authorList>
            <person name="Varghese N."/>
            <person name="Submissions Spin"/>
        </authorList>
    </citation>
    <scope>NUCLEOTIDE SEQUENCE [LARGE SCALE GENOMIC DNA]</scope>
    <source>
        <strain evidence="3">DSM 44830</strain>
    </source>
</reference>
<dbReference type="AlphaFoldDB" id="A0A1C5A058"/>
<dbReference type="SUPFAM" id="SSF52200">
    <property type="entry name" value="Toll/Interleukin receptor TIR domain"/>
    <property type="match status" value="1"/>
</dbReference>
<accession>A0A1C5A058</accession>
<protein>
    <submittedName>
        <fullName evidence="2">TIR domain-containing protein</fullName>
    </submittedName>
</protein>
<sequence>MLVRMSGTKKRPAPLDLFVSYAGPDRAWAEWATWHLRAAGYSVELDVWDWAAGDNATLRINDALDRTAHLPASSADPR</sequence>
<dbReference type="GO" id="GO:0007165">
    <property type="term" value="P:signal transduction"/>
    <property type="evidence" value="ECO:0007669"/>
    <property type="project" value="InterPro"/>
</dbReference>
<proteinExistence type="predicted"/>
<name>A0A1C5A058_9ACTN</name>
<dbReference type="Proteomes" id="UP000199504">
    <property type="component" value="Unassembled WGS sequence"/>
</dbReference>
<dbReference type="STRING" id="262898.GA0070564_107101"/>
<dbReference type="InterPro" id="IPR035897">
    <property type="entry name" value="Toll_tir_struct_dom_sf"/>
</dbReference>
<keyword evidence="3" id="KW-1185">Reference proteome</keyword>
<dbReference type="InterPro" id="IPR000157">
    <property type="entry name" value="TIR_dom"/>
</dbReference>
<dbReference type="EMBL" id="FMCX01000007">
    <property type="protein sequence ID" value="SCF38573.1"/>
    <property type="molecule type" value="Genomic_DNA"/>
</dbReference>
<gene>
    <name evidence="2" type="ORF">GA0070564_107101</name>
</gene>